<dbReference type="AlphaFoldDB" id="A0A844CYB9"/>
<dbReference type="EMBL" id="WKJL01000003">
    <property type="protein sequence ID" value="MRW83741.1"/>
    <property type="molecule type" value="Genomic_DNA"/>
</dbReference>
<evidence type="ECO:0000313" key="4">
    <source>
        <dbReference type="Proteomes" id="UP000439986"/>
    </source>
</evidence>
<keyword evidence="1" id="KW-0732">Signal</keyword>
<evidence type="ECO:0000256" key="1">
    <source>
        <dbReference type="SAM" id="SignalP"/>
    </source>
</evidence>
<keyword evidence="4" id="KW-1185">Reference proteome</keyword>
<feature type="signal peptide" evidence="1">
    <location>
        <begin position="1"/>
        <end position="21"/>
    </location>
</feature>
<feature type="domain" description="DUF4189" evidence="2">
    <location>
        <begin position="24"/>
        <end position="121"/>
    </location>
</feature>
<comment type="caution">
    <text evidence="3">The sequence shown here is derived from an EMBL/GenBank/DDBJ whole genome shotgun (WGS) entry which is preliminary data.</text>
</comment>
<dbReference type="InterPro" id="IPR025240">
    <property type="entry name" value="DUF4189"/>
</dbReference>
<proteinExistence type="predicted"/>
<evidence type="ECO:0000259" key="2">
    <source>
        <dbReference type="Pfam" id="PF13827"/>
    </source>
</evidence>
<accession>A0A844CYB9</accession>
<dbReference type="Pfam" id="PF13827">
    <property type="entry name" value="DUF4189"/>
    <property type="match status" value="1"/>
</dbReference>
<organism evidence="3 4">
    <name type="scientific">Duganella aquatilis</name>
    <dbReference type="NCBI Taxonomy" id="2666082"/>
    <lineage>
        <taxon>Bacteria</taxon>
        <taxon>Pseudomonadati</taxon>
        <taxon>Pseudomonadota</taxon>
        <taxon>Betaproteobacteria</taxon>
        <taxon>Burkholderiales</taxon>
        <taxon>Oxalobacteraceae</taxon>
        <taxon>Telluria group</taxon>
        <taxon>Duganella</taxon>
    </lineage>
</organism>
<gene>
    <name evidence="3" type="ORF">GJ698_06490</name>
</gene>
<protein>
    <submittedName>
        <fullName evidence="3">DUF4189 domain-containing protein</fullName>
    </submittedName>
</protein>
<reference evidence="3 4" key="1">
    <citation type="submission" date="2019-11" db="EMBL/GenBank/DDBJ databases">
        <title>Novel species isolated from a subtropical stream in China.</title>
        <authorList>
            <person name="Lu H."/>
        </authorList>
    </citation>
    <scope>NUCLEOTIDE SEQUENCE [LARGE SCALE GENOMIC DNA]</scope>
    <source>
        <strain evidence="3 4">FT26W</strain>
    </source>
</reference>
<sequence>MKILQLLIFALLTAVASHVGAYTSIATIDKQTKKSWFRSSNYASQKEADNDALEGCRVTARQNGIGDLAKTCKVVTRAAGPGYGAVTCGEDGCTWATGYDTVQEAVDAAYQSCIKSFTKCQDSDITNWDDFKGFPQKALPQKTPVAAADCRPRTPHLQCTSACTNGNCTVKYENGCKMQVQVQPQFSPISNAWEYPTPSC</sequence>
<feature type="chain" id="PRO_5032715919" evidence="1">
    <location>
        <begin position="22"/>
        <end position="200"/>
    </location>
</feature>
<evidence type="ECO:0000313" key="3">
    <source>
        <dbReference type="EMBL" id="MRW83741.1"/>
    </source>
</evidence>
<dbReference type="RefSeq" id="WP_154356802.1">
    <property type="nucleotide sequence ID" value="NZ_WKJL01000003.1"/>
</dbReference>
<name>A0A844CYB9_9BURK</name>
<dbReference type="Proteomes" id="UP000439986">
    <property type="component" value="Unassembled WGS sequence"/>
</dbReference>